<dbReference type="InterPro" id="IPR057369">
    <property type="entry name" value="VG15"/>
</dbReference>
<evidence type="ECO:0000313" key="2">
    <source>
        <dbReference type="Proteomes" id="UP000431744"/>
    </source>
</evidence>
<evidence type="ECO:0000313" key="1">
    <source>
        <dbReference type="EMBL" id="KAB1648418.1"/>
    </source>
</evidence>
<dbReference type="RefSeq" id="WP_158029613.1">
    <property type="nucleotide sequence ID" value="NZ_BMHG01000001.1"/>
</dbReference>
<gene>
    <name evidence="1" type="ORF">F8O04_12090</name>
</gene>
<dbReference type="AlphaFoldDB" id="A0A6H9WNR4"/>
<name>A0A6H9WNR4_9MICO</name>
<dbReference type="EMBL" id="WBJY01000002">
    <property type="protein sequence ID" value="KAB1648418.1"/>
    <property type="molecule type" value="Genomic_DNA"/>
</dbReference>
<dbReference type="OrthoDB" id="3194844at2"/>
<accession>A0A6H9WNR4</accession>
<dbReference type="Proteomes" id="UP000431744">
    <property type="component" value="Unassembled WGS sequence"/>
</dbReference>
<keyword evidence="2" id="KW-1185">Reference proteome</keyword>
<protein>
    <recommendedName>
        <fullName evidence="3">Phage head morphogenesis domain-containing protein</fullName>
    </recommendedName>
</protein>
<reference evidence="1 2" key="1">
    <citation type="submission" date="2019-09" db="EMBL/GenBank/DDBJ databases">
        <title>Phylogeny of genus Pseudoclavibacter and closely related genus.</title>
        <authorList>
            <person name="Li Y."/>
        </authorList>
    </citation>
    <scope>NUCLEOTIDE SEQUENCE [LARGE SCALE GENOMIC DNA]</scope>
    <source>
        <strain evidence="1 2">EGI 60007</strain>
    </source>
</reference>
<sequence length="260" mass="28468">MTILSLTDSFRREQARVAARTTARLAGVFPALNLSAIDASAPAWLQAAVPIVQRGHRESVDVAAEYYARFRNEGAGSGLITIVPDRLQVPAVATSLEVLGPMRAKHLLSQGERFEDVARAVFSASSGAATRHALSGARRTFERTARASGESQLLRRVAQPGACPICRFHAMRNTSRRISEGVPIPAAPQFHDHCKCSYALVPDDGALGEDYETFLAESREMYQVALGNLTEQDRPHTAKNVTREMHRLNYLAKTGRPFDV</sequence>
<proteinExistence type="predicted"/>
<dbReference type="Pfam" id="PF25310">
    <property type="entry name" value="VG15"/>
    <property type="match status" value="1"/>
</dbReference>
<evidence type="ECO:0008006" key="3">
    <source>
        <dbReference type="Google" id="ProtNLM"/>
    </source>
</evidence>
<organism evidence="1 2">
    <name type="scientific">Pseudoclavibacter endophyticus</name>
    <dbReference type="NCBI Taxonomy" id="1778590"/>
    <lineage>
        <taxon>Bacteria</taxon>
        <taxon>Bacillati</taxon>
        <taxon>Actinomycetota</taxon>
        <taxon>Actinomycetes</taxon>
        <taxon>Micrococcales</taxon>
        <taxon>Microbacteriaceae</taxon>
        <taxon>Pseudoclavibacter</taxon>
    </lineage>
</organism>
<comment type="caution">
    <text evidence="1">The sequence shown here is derived from an EMBL/GenBank/DDBJ whole genome shotgun (WGS) entry which is preliminary data.</text>
</comment>